<dbReference type="Pfam" id="PF00107">
    <property type="entry name" value="ADH_zinc_N"/>
    <property type="match status" value="1"/>
</dbReference>
<dbReference type="KEGG" id="xyk:GT347_06615"/>
<dbReference type="Proteomes" id="UP000464787">
    <property type="component" value="Chromosome"/>
</dbReference>
<dbReference type="AlphaFoldDB" id="A0A857J361"/>
<evidence type="ECO:0000313" key="5">
    <source>
        <dbReference type="Proteomes" id="UP000464787"/>
    </source>
</evidence>
<dbReference type="SUPFAM" id="SSF50129">
    <property type="entry name" value="GroES-like"/>
    <property type="match status" value="1"/>
</dbReference>
<dbReference type="InterPro" id="IPR036291">
    <property type="entry name" value="NAD(P)-bd_dom_sf"/>
</dbReference>
<dbReference type="GO" id="GO:0016651">
    <property type="term" value="F:oxidoreductase activity, acting on NAD(P)H"/>
    <property type="evidence" value="ECO:0007669"/>
    <property type="project" value="TreeGrafter"/>
</dbReference>
<dbReference type="Pfam" id="PF08240">
    <property type="entry name" value="ADH_N"/>
    <property type="match status" value="1"/>
</dbReference>
<dbReference type="InterPro" id="IPR013154">
    <property type="entry name" value="ADH-like_N"/>
</dbReference>
<gene>
    <name evidence="4" type="ORF">GT347_06615</name>
</gene>
<dbReference type="GO" id="GO:0070402">
    <property type="term" value="F:NADPH binding"/>
    <property type="evidence" value="ECO:0007669"/>
    <property type="project" value="TreeGrafter"/>
</dbReference>
<dbReference type="InterPro" id="IPR020843">
    <property type="entry name" value="ER"/>
</dbReference>
<keyword evidence="2" id="KW-0560">Oxidoreductase</keyword>
<dbReference type="RefSeq" id="WP_160551211.1">
    <property type="nucleotide sequence ID" value="NZ_CP047650.1"/>
</dbReference>
<dbReference type="SUPFAM" id="SSF51735">
    <property type="entry name" value="NAD(P)-binding Rossmann-fold domains"/>
    <property type="match status" value="1"/>
</dbReference>
<keyword evidence="1" id="KW-0521">NADP</keyword>
<organism evidence="4 5">
    <name type="scientific">Xylophilus rhododendri</name>
    <dbReference type="NCBI Taxonomy" id="2697032"/>
    <lineage>
        <taxon>Bacteria</taxon>
        <taxon>Pseudomonadati</taxon>
        <taxon>Pseudomonadota</taxon>
        <taxon>Betaproteobacteria</taxon>
        <taxon>Burkholderiales</taxon>
        <taxon>Xylophilus</taxon>
    </lineage>
</organism>
<keyword evidence="5" id="KW-1185">Reference proteome</keyword>
<dbReference type="EMBL" id="CP047650">
    <property type="protein sequence ID" value="QHI97693.1"/>
    <property type="molecule type" value="Genomic_DNA"/>
</dbReference>
<dbReference type="Gene3D" id="3.90.180.10">
    <property type="entry name" value="Medium-chain alcohol dehydrogenases, catalytic domain"/>
    <property type="match status" value="1"/>
</dbReference>
<dbReference type="SMART" id="SM00829">
    <property type="entry name" value="PKS_ER"/>
    <property type="match status" value="1"/>
</dbReference>
<evidence type="ECO:0000256" key="1">
    <source>
        <dbReference type="ARBA" id="ARBA00022857"/>
    </source>
</evidence>
<reference evidence="4 5" key="1">
    <citation type="submission" date="2020-01" db="EMBL/GenBank/DDBJ databases">
        <title>Genome sequencing of strain KACC 21265.</title>
        <authorList>
            <person name="Heo J."/>
            <person name="Kim S.-J."/>
            <person name="Kim J.-S."/>
            <person name="Hong S.-B."/>
            <person name="Kwon S.-W."/>
        </authorList>
    </citation>
    <scope>NUCLEOTIDE SEQUENCE [LARGE SCALE GENOMIC DNA]</scope>
    <source>
        <strain evidence="4 5">KACC 21265</strain>
    </source>
</reference>
<dbReference type="PANTHER" id="PTHR48106:SF8">
    <property type="entry name" value="OS02G0805600 PROTEIN"/>
    <property type="match status" value="1"/>
</dbReference>
<feature type="domain" description="Enoyl reductase (ER)" evidence="3">
    <location>
        <begin position="16"/>
        <end position="329"/>
    </location>
</feature>
<protein>
    <submittedName>
        <fullName evidence="4">Zinc-binding dehydrogenase</fullName>
    </submittedName>
</protein>
<accession>A0A857J361</accession>
<sequence>MEIPSTHRCVEVPVPGAAEALLLVERPVPVPGPGELLIRVFAAGVNRADVKQREGVYDMPAGASIVPGLEVSGEVAARGAGSSRFALGDRVCALLIGGAYAEYCVVPEVQCLPLPEGLGWVEAAGLPETVFTVWMALFEQARLQPGEVVLVHGGASGIGTTAIQMAKLAGARVFATAGSAEKCARCVALGAELAVNYHEQDFAEVLAGRLGSRGVDVILDIVGAPYVARNLKLLAIEGRLCYLAGDAGRTVQMDLLPVIQKRISVTGASLRRRPVAEKGRLAEAIERRVWPWVASGALQAQIGATLPLEQVADAHRALEAGEVIGKMILTTRALTQAG</sequence>
<dbReference type="PANTHER" id="PTHR48106">
    <property type="entry name" value="QUINONE OXIDOREDUCTASE PIG3-RELATED"/>
    <property type="match status" value="1"/>
</dbReference>
<dbReference type="NCBIfam" id="TIGR02824">
    <property type="entry name" value="quinone_pig3"/>
    <property type="match status" value="1"/>
</dbReference>
<evidence type="ECO:0000313" key="4">
    <source>
        <dbReference type="EMBL" id="QHI97693.1"/>
    </source>
</evidence>
<evidence type="ECO:0000256" key="2">
    <source>
        <dbReference type="ARBA" id="ARBA00023002"/>
    </source>
</evidence>
<proteinExistence type="predicted"/>
<dbReference type="InterPro" id="IPR014189">
    <property type="entry name" value="Quinone_OxRdtase_PIG3"/>
</dbReference>
<dbReference type="InterPro" id="IPR013149">
    <property type="entry name" value="ADH-like_C"/>
</dbReference>
<dbReference type="Gene3D" id="3.40.50.720">
    <property type="entry name" value="NAD(P)-binding Rossmann-like Domain"/>
    <property type="match status" value="1"/>
</dbReference>
<evidence type="ECO:0000259" key="3">
    <source>
        <dbReference type="SMART" id="SM00829"/>
    </source>
</evidence>
<dbReference type="CDD" id="cd05276">
    <property type="entry name" value="p53_inducible_oxidoreductase"/>
    <property type="match status" value="1"/>
</dbReference>
<dbReference type="InterPro" id="IPR011032">
    <property type="entry name" value="GroES-like_sf"/>
</dbReference>
<name>A0A857J361_9BURK</name>